<reference evidence="3" key="1">
    <citation type="submission" date="2010-08" db="EMBL/GenBank/DDBJ databases">
        <authorList>
            <consortium name="Caenorhabditis japonica Sequencing Consortium"/>
            <person name="Wilson R.K."/>
        </authorList>
    </citation>
    <scope>NUCLEOTIDE SEQUENCE [LARGE SCALE GENOMIC DNA]</scope>
    <source>
        <strain evidence="3">DF5081</strain>
    </source>
</reference>
<dbReference type="Proteomes" id="UP000005237">
    <property type="component" value="Unassembled WGS sequence"/>
</dbReference>
<reference evidence="2" key="2">
    <citation type="submission" date="2022-06" db="UniProtKB">
        <authorList>
            <consortium name="EnsemblMetazoa"/>
        </authorList>
    </citation>
    <scope>IDENTIFICATION</scope>
    <source>
        <strain evidence="2">DF5081</strain>
    </source>
</reference>
<dbReference type="OMA" id="EAHEDCK"/>
<protein>
    <submittedName>
        <fullName evidence="2">Uncharacterized protein</fullName>
    </submittedName>
</protein>
<dbReference type="InterPro" id="IPR009689">
    <property type="entry name" value="DUF1280"/>
</dbReference>
<keyword evidence="1" id="KW-0175">Coiled coil</keyword>
<evidence type="ECO:0000313" key="2">
    <source>
        <dbReference type="EnsemblMetazoa" id="CJA01112.1"/>
    </source>
</evidence>
<accession>A0A8R1HLG4</accession>
<feature type="coiled-coil region" evidence="1">
    <location>
        <begin position="35"/>
        <end position="115"/>
    </location>
</feature>
<dbReference type="EnsemblMetazoa" id="CJA01112.1">
    <property type="protein sequence ID" value="CJA01112.1"/>
    <property type="gene ID" value="WBGene00120316"/>
</dbReference>
<dbReference type="PANTHER" id="PTHR31424">
    <property type="entry name" value="PROTEIN CBG23806"/>
    <property type="match status" value="1"/>
</dbReference>
<evidence type="ECO:0000313" key="3">
    <source>
        <dbReference type="Proteomes" id="UP000005237"/>
    </source>
</evidence>
<dbReference type="PANTHER" id="PTHR31424:SF3">
    <property type="entry name" value="RING-TYPE DOMAIN-CONTAINING PROTEIN"/>
    <property type="match status" value="1"/>
</dbReference>
<organism evidence="2 3">
    <name type="scientific">Caenorhabditis japonica</name>
    <dbReference type="NCBI Taxonomy" id="281687"/>
    <lineage>
        <taxon>Eukaryota</taxon>
        <taxon>Metazoa</taxon>
        <taxon>Ecdysozoa</taxon>
        <taxon>Nematoda</taxon>
        <taxon>Chromadorea</taxon>
        <taxon>Rhabditida</taxon>
        <taxon>Rhabditina</taxon>
        <taxon>Rhabditomorpha</taxon>
        <taxon>Rhabditoidea</taxon>
        <taxon>Rhabditidae</taxon>
        <taxon>Peloderinae</taxon>
        <taxon>Caenorhabditis</taxon>
    </lineage>
</organism>
<sequence length="504" mass="57661">MGRKSCRQIASKSKWIAGGTLRELHKRENEGQVSLDDEETLLHKKIDELDEKESNLKESHEKLRMANAHLEADIIKKSEQIKQLQTQLAAEQRRNQHLQANIQKEQEAHEDCKRTRAQWITNAAEDHKLLVKEEMDNLKKSMLSLTPTRGKRIEVYRKVTDRHTKMSRFRRVIEFIEEFVGKDDADLFITDFVNFVANCDSYKFSFKLSPWDSFYVTIKFGLSDEFLKQFKKICKTRIGFDILAGRNTINDMKKKIDPGQDFHFSVEYVSKKNADGREIHAPCVVAFARDVPNLLRRRLERLSRSKRLVHDDWTAGEIVIGVGGDKGADVTKMCMILENVDKPNNPHSIQMLGLYHGHDDNQNLHVKLGPLFDQLNNLHSISYTENDVEVTKKIRIKPIGDLKFLSALFGHSGQSSSSPCPVCNQSWTKSGRNKALLSTFCFEEVGAPRTLTQLLREGRPLLHVEPELAGPPALHTIMGITQSYVIDPLVARCNQIDYSKLTIT</sequence>
<dbReference type="Pfam" id="PF06918">
    <property type="entry name" value="DUF1280"/>
    <property type="match status" value="1"/>
</dbReference>
<name>A0A8R1HLG4_CAEJA</name>
<keyword evidence="3" id="KW-1185">Reference proteome</keyword>
<proteinExistence type="predicted"/>
<evidence type="ECO:0000256" key="1">
    <source>
        <dbReference type="SAM" id="Coils"/>
    </source>
</evidence>
<dbReference type="AlphaFoldDB" id="A0A8R1HLG4"/>